<protein>
    <submittedName>
        <fullName evidence="1">Uncharacterized protein</fullName>
    </submittedName>
</protein>
<accession>A0ACC1T5J7</accession>
<evidence type="ECO:0000313" key="2">
    <source>
        <dbReference type="Proteomes" id="UP001148662"/>
    </source>
</evidence>
<name>A0ACC1T5J7_9APHY</name>
<reference evidence="1" key="1">
    <citation type="submission" date="2022-07" db="EMBL/GenBank/DDBJ databases">
        <title>Genome Sequence of Phlebia brevispora.</title>
        <authorList>
            <person name="Buettner E."/>
        </authorList>
    </citation>
    <scope>NUCLEOTIDE SEQUENCE</scope>
    <source>
        <strain evidence="1">MPL23</strain>
    </source>
</reference>
<evidence type="ECO:0000313" key="1">
    <source>
        <dbReference type="EMBL" id="KAJ3553495.1"/>
    </source>
</evidence>
<comment type="caution">
    <text evidence="1">The sequence shown here is derived from an EMBL/GenBank/DDBJ whole genome shotgun (WGS) entry which is preliminary data.</text>
</comment>
<organism evidence="1 2">
    <name type="scientific">Phlebia brevispora</name>
    <dbReference type="NCBI Taxonomy" id="194682"/>
    <lineage>
        <taxon>Eukaryota</taxon>
        <taxon>Fungi</taxon>
        <taxon>Dikarya</taxon>
        <taxon>Basidiomycota</taxon>
        <taxon>Agaricomycotina</taxon>
        <taxon>Agaricomycetes</taxon>
        <taxon>Polyporales</taxon>
        <taxon>Meruliaceae</taxon>
        <taxon>Phlebia</taxon>
    </lineage>
</organism>
<gene>
    <name evidence="1" type="ORF">NM688_g3580</name>
</gene>
<sequence>MNCRRVYVAYMSVLVRWKPRPEGLQLKTRVQGVVRRVLRLRHNYPHVSYDRMTHMRSAIYYVGNEVIAGAKSCIQCHERLSDAASSGFSIRLSTQPRAVGLNRVELGTNQYEAELSLWHDHGSLHVERNLRSRRDLEYFRPSPFTVFVLAIATA</sequence>
<dbReference type="Proteomes" id="UP001148662">
    <property type="component" value="Unassembled WGS sequence"/>
</dbReference>
<dbReference type="EMBL" id="JANHOG010000532">
    <property type="protein sequence ID" value="KAJ3553495.1"/>
    <property type="molecule type" value="Genomic_DNA"/>
</dbReference>
<proteinExistence type="predicted"/>
<keyword evidence="2" id="KW-1185">Reference proteome</keyword>